<organism evidence="3 4">
    <name type="scientific">Kiritimatiella glycovorans</name>
    <dbReference type="NCBI Taxonomy" id="1307763"/>
    <lineage>
        <taxon>Bacteria</taxon>
        <taxon>Pseudomonadati</taxon>
        <taxon>Kiritimatiellota</taxon>
        <taxon>Kiritimatiellia</taxon>
        <taxon>Kiritimatiellales</taxon>
        <taxon>Kiritimatiellaceae</taxon>
        <taxon>Kiritimatiella</taxon>
    </lineage>
</organism>
<proteinExistence type="inferred from homology"/>
<dbReference type="PATRIC" id="fig|1609981.3.peg.1260"/>
<comment type="similarity">
    <text evidence="1 2">Belongs to the phD/YefM antitoxin family.</text>
</comment>
<dbReference type="InterPro" id="IPR006442">
    <property type="entry name" value="Antitoxin_Phd/YefM"/>
</dbReference>
<evidence type="ECO:0000256" key="1">
    <source>
        <dbReference type="ARBA" id="ARBA00009981"/>
    </source>
</evidence>
<evidence type="ECO:0000256" key="2">
    <source>
        <dbReference type="RuleBase" id="RU362080"/>
    </source>
</evidence>
<dbReference type="Pfam" id="PF02604">
    <property type="entry name" value="PhdYeFM_antitox"/>
    <property type="match status" value="1"/>
</dbReference>
<dbReference type="EMBL" id="CP010904">
    <property type="protein sequence ID" value="AKJ64460.1"/>
    <property type="molecule type" value="Genomic_DNA"/>
</dbReference>
<comment type="function">
    <text evidence="2">Antitoxin component of a type II toxin-antitoxin (TA) system.</text>
</comment>
<dbReference type="AlphaFoldDB" id="A0A0G3EI22"/>
<dbReference type="InterPro" id="IPR036165">
    <property type="entry name" value="YefM-like_sf"/>
</dbReference>
<accession>A0A0G3EI22</accession>
<dbReference type="Proteomes" id="UP000035268">
    <property type="component" value="Chromosome"/>
</dbReference>
<protein>
    <recommendedName>
        <fullName evidence="2">Antitoxin</fullName>
    </recommendedName>
</protein>
<dbReference type="OrthoDB" id="9802003at2"/>
<sequence>MTTLTATEARKQLYTLLDDVSQSHDPIQIAGKRHSAVLVAEDDWRAIQETLHLDSIPGMRDSIVDGMKTSVEQCEEDLDW</sequence>
<dbReference type="KEGG" id="vbl:L21SP4_01212"/>
<dbReference type="Gene3D" id="3.40.1620.10">
    <property type="entry name" value="YefM-like domain"/>
    <property type="match status" value="1"/>
</dbReference>
<evidence type="ECO:0000313" key="3">
    <source>
        <dbReference type="EMBL" id="AKJ64460.1"/>
    </source>
</evidence>
<gene>
    <name evidence="3" type="primary">relJ</name>
    <name evidence="3" type="ORF">L21SP4_01212</name>
</gene>
<evidence type="ECO:0000313" key="4">
    <source>
        <dbReference type="Proteomes" id="UP000035268"/>
    </source>
</evidence>
<name>A0A0G3EI22_9BACT</name>
<dbReference type="SUPFAM" id="SSF143120">
    <property type="entry name" value="YefM-like"/>
    <property type="match status" value="1"/>
</dbReference>
<reference evidence="3 4" key="2">
    <citation type="journal article" date="2016" name="ISME J.">
        <title>Characterization of the first cultured representative of Verrucomicrobia subdivision 5 indicates the proposal of a novel phylum.</title>
        <authorList>
            <person name="Spring S."/>
            <person name="Bunk B."/>
            <person name="Sproer C."/>
            <person name="Schumann P."/>
            <person name="Rohde M."/>
            <person name="Tindall B.J."/>
            <person name="Klenk H.P."/>
        </authorList>
    </citation>
    <scope>NUCLEOTIDE SEQUENCE [LARGE SCALE GENOMIC DNA]</scope>
    <source>
        <strain evidence="3 4">L21-Fru-AB</strain>
    </source>
</reference>
<reference evidence="4" key="1">
    <citation type="submission" date="2015-02" db="EMBL/GenBank/DDBJ databases">
        <title>Description and complete genome sequence of the first cultured representative of the subdivision 5 of the Verrucomicrobia phylum.</title>
        <authorList>
            <person name="Spring S."/>
            <person name="Bunk B."/>
            <person name="Sproer C."/>
            <person name="Klenk H.-P."/>
        </authorList>
    </citation>
    <scope>NUCLEOTIDE SEQUENCE [LARGE SCALE GENOMIC DNA]</scope>
    <source>
        <strain evidence="4">L21-Fru-AB</strain>
    </source>
</reference>
<keyword evidence="4" id="KW-1185">Reference proteome</keyword>
<dbReference type="RefSeq" id="WP_052881791.1">
    <property type="nucleotide sequence ID" value="NZ_CP010904.1"/>
</dbReference>
<dbReference type="STRING" id="1307763.L21SP4_01212"/>